<dbReference type="Proteomes" id="UP000051276">
    <property type="component" value="Unassembled WGS sequence"/>
</dbReference>
<keyword evidence="5" id="KW-1185">Reference proteome</keyword>
<feature type="transmembrane region" description="Helical" evidence="1">
    <location>
        <begin position="35"/>
        <end position="52"/>
    </location>
</feature>
<evidence type="ECO:0000313" key="3">
    <source>
        <dbReference type="EMBL" id="KRT57847.1"/>
    </source>
</evidence>
<feature type="transmembrane region" description="Helical" evidence="1">
    <location>
        <begin position="59"/>
        <end position="78"/>
    </location>
</feature>
<evidence type="ECO:0000256" key="1">
    <source>
        <dbReference type="SAM" id="Phobius"/>
    </source>
</evidence>
<proteinExistence type="predicted"/>
<evidence type="ECO:0000313" key="5">
    <source>
        <dbReference type="Proteomes" id="UP000051634"/>
    </source>
</evidence>
<keyword evidence="1" id="KW-0472">Membrane</keyword>
<keyword evidence="1" id="KW-0812">Transmembrane</keyword>
<dbReference type="RefSeq" id="WP_057955303.1">
    <property type="nucleotide sequence ID" value="NZ_KQ556875.1"/>
</dbReference>
<evidence type="ECO:0000313" key="2">
    <source>
        <dbReference type="EMBL" id="KRT54465.1"/>
    </source>
</evidence>
<protein>
    <submittedName>
        <fullName evidence="2">Uncharacterized protein</fullName>
    </submittedName>
</protein>
<accession>A0A0T5YVA2</accession>
<dbReference type="Proteomes" id="UP000051634">
    <property type="component" value="Unassembled WGS sequence"/>
</dbReference>
<dbReference type="AlphaFoldDB" id="A0A0T5YVA2"/>
<feature type="transmembrane region" description="Helical" evidence="1">
    <location>
        <begin position="98"/>
        <end position="119"/>
    </location>
</feature>
<comment type="caution">
    <text evidence="2">The sequence shown here is derived from an EMBL/GenBank/DDBJ whole genome shotgun (WGS) entry which is preliminary data.</text>
</comment>
<evidence type="ECO:0000313" key="4">
    <source>
        <dbReference type="Proteomes" id="UP000051276"/>
    </source>
</evidence>
<sequence length="135" mass="14354">MRYQAILLGMLLVLVLTAVMIGLALLAGATQATGPQLLTASALWILAGFLCATSSREAGMLHALIAGLLGALLIAWLVSFMVDATGSLLLKSLATRPLFMFVILGGFWGSVGGMIWEIVRVVKLKKAAKRSVRRE</sequence>
<reference evidence="4 5" key="1">
    <citation type="submission" date="2015-11" db="EMBL/GenBank/DDBJ databases">
        <title>The genome of Candidatus Endoriftia persephone in Ridgeia piscesae and population structure of the North Eastern Pacific vestimentiferan symbionts.</title>
        <authorList>
            <person name="Perez M."/>
            <person name="Juniper K.S."/>
        </authorList>
    </citation>
    <scope>NUCLEOTIDE SEQUENCE [LARGE SCALE GENOMIC DNA]</scope>
    <source>
        <strain evidence="3">Ind10</strain>
        <strain evidence="2">Ind11</strain>
    </source>
</reference>
<feature type="transmembrane region" description="Helical" evidence="1">
    <location>
        <begin position="7"/>
        <end position="29"/>
    </location>
</feature>
<dbReference type="STRING" id="54398.Ga0074115_105104"/>
<organism evidence="2 5">
    <name type="scientific">endosymbiont of Ridgeia piscesae</name>
    <dbReference type="NCBI Taxonomy" id="54398"/>
    <lineage>
        <taxon>Bacteria</taxon>
        <taxon>Pseudomonadati</taxon>
        <taxon>Pseudomonadota</taxon>
        <taxon>Gammaproteobacteria</taxon>
        <taxon>sulfur-oxidizing symbionts</taxon>
    </lineage>
</organism>
<gene>
    <name evidence="2" type="ORF">Ga0074115_105104</name>
    <name evidence="3" type="ORF">Ga0076813_12403</name>
</gene>
<dbReference type="EMBL" id="LDXT01000091">
    <property type="protein sequence ID" value="KRT54465.1"/>
    <property type="molecule type" value="Genomic_DNA"/>
</dbReference>
<dbReference type="EMBL" id="LMXI01000454">
    <property type="protein sequence ID" value="KRT57847.1"/>
    <property type="molecule type" value="Genomic_DNA"/>
</dbReference>
<keyword evidence="1" id="KW-1133">Transmembrane helix</keyword>
<name>A0A0T5YVA2_9GAMM</name>